<dbReference type="OrthoDB" id="9790355at2"/>
<dbReference type="SUPFAM" id="SSF54631">
    <property type="entry name" value="CBS-domain pair"/>
    <property type="match status" value="1"/>
</dbReference>
<sequence length="159" mass="18272">MLTSKEIMTKNITYINPDLDVEKAGEYLIQKGLSSVPVVVDQGPRLKLVGFLSEADLLNFCSNQVYFDQPNMTVKDLMRNHPYCVGEDVEIFELARIFMDTKYRLLPVLDAQGYLVGVVRRRVVLDKILKLIKAEDSHLLNRVQKKDLHQLVNHRFIVG</sequence>
<dbReference type="InterPro" id="IPR000644">
    <property type="entry name" value="CBS_dom"/>
</dbReference>
<feature type="domain" description="CBS" evidence="3">
    <location>
        <begin position="8"/>
        <end position="69"/>
    </location>
</feature>
<dbReference type="Proteomes" id="UP000192907">
    <property type="component" value="Unassembled WGS sequence"/>
</dbReference>
<protein>
    <submittedName>
        <fullName evidence="4">CBS domain-containing protein</fullName>
    </submittedName>
</protein>
<dbReference type="PROSITE" id="PS51371">
    <property type="entry name" value="CBS"/>
    <property type="match status" value="2"/>
</dbReference>
<dbReference type="InterPro" id="IPR051462">
    <property type="entry name" value="CBS_domain-containing"/>
</dbReference>
<accession>A0A1Y6BKI9</accession>
<evidence type="ECO:0000256" key="1">
    <source>
        <dbReference type="ARBA" id="ARBA00022737"/>
    </source>
</evidence>
<dbReference type="InterPro" id="IPR046342">
    <property type="entry name" value="CBS_dom_sf"/>
</dbReference>
<keyword evidence="2" id="KW-0129">CBS domain</keyword>
<dbReference type="RefSeq" id="WP_132316500.1">
    <property type="nucleotide sequence ID" value="NZ_FWZT01000004.1"/>
</dbReference>
<dbReference type="SMART" id="SM00116">
    <property type="entry name" value="CBS"/>
    <property type="match status" value="2"/>
</dbReference>
<proteinExistence type="predicted"/>
<dbReference type="Pfam" id="PF00571">
    <property type="entry name" value="CBS"/>
    <property type="match status" value="2"/>
</dbReference>
<organism evidence="4 5">
    <name type="scientific">Pseudobacteriovorax antillogorgiicola</name>
    <dbReference type="NCBI Taxonomy" id="1513793"/>
    <lineage>
        <taxon>Bacteria</taxon>
        <taxon>Pseudomonadati</taxon>
        <taxon>Bdellovibrionota</taxon>
        <taxon>Oligoflexia</taxon>
        <taxon>Oligoflexales</taxon>
        <taxon>Pseudobacteriovoracaceae</taxon>
        <taxon>Pseudobacteriovorax</taxon>
    </lineage>
</organism>
<name>A0A1Y6BKI9_9BACT</name>
<keyword evidence="1" id="KW-0677">Repeat</keyword>
<dbReference type="STRING" id="1513793.SAMN06296036_104285"/>
<evidence type="ECO:0000313" key="5">
    <source>
        <dbReference type="Proteomes" id="UP000192907"/>
    </source>
</evidence>
<dbReference type="EMBL" id="FWZT01000004">
    <property type="protein sequence ID" value="SMF08307.1"/>
    <property type="molecule type" value="Genomic_DNA"/>
</dbReference>
<feature type="domain" description="CBS" evidence="3">
    <location>
        <begin position="78"/>
        <end position="137"/>
    </location>
</feature>
<gene>
    <name evidence="4" type="ORF">SAMN06296036_104285</name>
</gene>
<keyword evidence="5" id="KW-1185">Reference proteome</keyword>
<dbReference type="PANTHER" id="PTHR48108:SF26">
    <property type="entry name" value="CBS DOMAIN-CONTAINING PROTEIN DDB_G0289609"/>
    <property type="match status" value="1"/>
</dbReference>
<dbReference type="AlphaFoldDB" id="A0A1Y6BKI9"/>
<evidence type="ECO:0000259" key="3">
    <source>
        <dbReference type="PROSITE" id="PS51371"/>
    </source>
</evidence>
<evidence type="ECO:0000256" key="2">
    <source>
        <dbReference type="PROSITE-ProRule" id="PRU00703"/>
    </source>
</evidence>
<dbReference type="Gene3D" id="3.10.580.10">
    <property type="entry name" value="CBS-domain"/>
    <property type="match status" value="1"/>
</dbReference>
<dbReference type="PANTHER" id="PTHR48108">
    <property type="entry name" value="CBS DOMAIN-CONTAINING PROTEIN CBSX2, CHLOROPLASTIC"/>
    <property type="match status" value="1"/>
</dbReference>
<reference evidence="5" key="1">
    <citation type="submission" date="2017-04" db="EMBL/GenBank/DDBJ databases">
        <authorList>
            <person name="Varghese N."/>
            <person name="Submissions S."/>
        </authorList>
    </citation>
    <scope>NUCLEOTIDE SEQUENCE [LARGE SCALE GENOMIC DNA]</scope>
    <source>
        <strain evidence="5">RKEM611</strain>
    </source>
</reference>
<evidence type="ECO:0000313" key="4">
    <source>
        <dbReference type="EMBL" id="SMF08307.1"/>
    </source>
</evidence>